<keyword evidence="1" id="KW-0521">NADP</keyword>
<dbReference type="InterPro" id="IPR045312">
    <property type="entry name" value="PCBER-like"/>
</dbReference>
<keyword evidence="5" id="KW-1185">Reference proteome</keyword>
<evidence type="ECO:0000256" key="1">
    <source>
        <dbReference type="ARBA" id="ARBA00022857"/>
    </source>
</evidence>
<dbReference type="CDD" id="cd05259">
    <property type="entry name" value="PCBER_SDR_a"/>
    <property type="match status" value="1"/>
</dbReference>
<evidence type="ECO:0000313" key="5">
    <source>
        <dbReference type="Proteomes" id="UP000244855"/>
    </source>
</evidence>
<evidence type="ECO:0000259" key="3">
    <source>
        <dbReference type="Pfam" id="PF05368"/>
    </source>
</evidence>
<dbReference type="Gene3D" id="3.40.50.720">
    <property type="entry name" value="NAD(P)-binding Rossmann-like Domain"/>
    <property type="match status" value="1"/>
</dbReference>
<name>A0A2V1D7G9_9PLEO</name>
<proteinExistence type="predicted"/>
<dbReference type="PANTHER" id="PTHR47706:SF10">
    <property type="entry name" value="NMRA-LIKE DOMAIN-CONTAINING PROTEIN"/>
    <property type="match status" value="1"/>
</dbReference>
<dbReference type="EMBL" id="KZ805556">
    <property type="protein sequence ID" value="PVH93988.1"/>
    <property type="molecule type" value="Genomic_DNA"/>
</dbReference>
<dbReference type="STRING" id="97972.A0A2V1D7G9"/>
<dbReference type="Pfam" id="PF05368">
    <property type="entry name" value="NmrA"/>
    <property type="match status" value="1"/>
</dbReference>
<dbReference type="InterPro" id="IPR051609">
    <property type="entry name" value="NmrA/Isoflavone_reductase-like"/>
</dbReference>
<feature type="domain" description="NmrA-like" evidence="3">
    <location>
        <begin position="5"/>
        <end position="227"/>
    </location>
</feature>
<evidence type="ECO:0000256" key="2">
    <source>
        <dbReference type="ARBA" id="ARBA00023002"/>
    </source>
</evidence>
<dbReference type="Proteomes" id="UP000244855">
    <property type="component" value="Unassembled WGS sequence"/>
</dbReference>
<dbReference type="OrthoDB" id="9984533at2759"/>
<evidence type="ECO:0000313" key="4">
    <source>
        <dbReference type="EMBL" id="PVH93988.1"/>
    </source>
</evidence>
<dbReference type="GO" id="GO:0016491">
    <property type="term" value="F:oxidoreductase activity"/>
    <property type="evidence" value="ECO:0007669"/>
    <property type="project" value="UniProtKB-KW"/>
</dbReference>
<dbReference type="PANTHER" id="PTHR47706">
    <property type="entry name" value="NMRA-LIKE FAMILY PROTEIN"/>
    <property type="match status" value="1"/>
</dbReference>
<keyword evidence="2" id="KW-0560">Oxidoreductase</keyword>
<organism evidence="4 5">
    <name type="scientific">Periconia macrospinosa</name>
    <dbReference type="NCBI Taxonomy" id="97972"/>
    <lineage>
        <taxon>Eukaryota</taxon>
        <taxon>Fungi</taxon>
        <taxon>Dikarya</taxon>
        <taxon>Ascomycota</taxon>
        <taxon>Pezizomycotina</taxon>
        <taxon>Dothideomycetes</taxon>
        <taxon>Pleosporomycetidae</taxon>
        <taxon>Pleosporales</taxon>
        <taxon>Massarineae</taxon>
        <taxon>Periconiaceae</taxon>
        <taxon>Periconia</taxon>
    </lineage>
</organism>
<dbReference type="InterPro" id="IPR036291">
    <property type="entry name" value="NAD(P)-bd_dom_sf"/>
</dbReference>
<dbReference type="SUPFAM" id="SSF51735">
    <property type="entry name" value="NAD(P)-binding Rossmann-fold domains"/>
    <property type="match status" value="1"/>
</dbReference>
<gene>
    <name evidence="4" type="ORF">DM02DRAFT_540397</name>
</gene>
<accession>A0A2V1D7G9</accession>
<dbReference type="AlphaFoldDB" id="A0A2V1D7G9"/>
<reference evidence="4 5" key="1">
    <citation type="journal article" date="2018" name="Sci. Rep.">
        <title>Comparative genomics provides insights into the lifestyle and reveals functional heterogeneity of dark septate endophytic fungi.</title>
        <authorList>
            <person name="Knapp D.G."/>
            <person name="Nemeth J.B."/>
            <person name="Barry K."/>
            <person name="Hainaut M."/>
            <person name="Henrissat B."/>
            <person name="Johnson J."/>
            <person name="Kuo A."/>
            <person name="Lim J.H.P."/>
            <person name="Lipzen A."/>
            <person name="Nolan M."/>
            <person name="Ohm R.A."/>
            <person name="Tamas L."/>
            <person name="Grigoriev I.V."/>
            <person name="Spatafora J.W."/>
            <person name="Nagy L.G."/>
            <person name="Kovacs G.M."/>
        </authorList>
    </citation>
    <scope>NUCLEOTIDE SEQUENCE [LARGE SCALE GENOMIC DNA]</scope>
    <source>
        <strain evidence="4 5">DSE2036</strain>
    </source>
</reference>
<protein>
    <submittedName>
        <fullName evidence="4">NAD(P)-binding protein</fullName>
    </submittedName>
</protein>
<sequence>MSEFKNVVVIGASGSLGPHVLEALLESSSFNVTALSRQGSNSTYPSGVKVVHADYSSQDSLTAAFKGQDAVLSFVGVQGFKDQQRLIDAAIAAGVKRFIPSEYGGNTRDERVLSQITIAALKVNAVKYLQSKEDQISWTAIITGIFFDWGIRVGFFGFDIASNTVSLIDDGKPTWSTTNLAQIARAVVKVLEKPDLAKNQYVYISDFQTSQRAILDAAEKITGQKWTVKNEETGKELRERGGAILETGDLSGAWDMIRGCSFGAGDLGNFEAEGLWNDKLGLPKENFEETIKTVLTGQ</sequence>
<dbReference type="InterPro" id="IPR008030">
    <property type="entry name" value="NmrA-like"/>
</dbReference>